<organism evidence="1 2">
    <name type="scientific">Streptomyces endocoffeicus</name>
    <dbReference type="NCBI Taxonomy" id="2898945"/>
    <lineage>
        <taxon>Bacteria</taxon>
        <taxon>Bacillati</taxon>
        <taxon>Actinomycetota</taxon>
        <taxon>Actinomycetes</taxon>
        <taxon>Kitasatosporales</taxon>
        <taxon>Streptomycetaceae</taxon>
        <taxon>Streptomyces</taxon>
    </lineage>
</organism>
<dbReference type="Proteomes" id="UP000621510">
    <property type="component" value="Unassembled WGS sequence"/>
</dbReference>
<evidence type="ECO:0000313" key="2">
    <source>
        <dbReference type="Proteomes" id="UP000621510"/>
    </source>
</evidence>
<gene>
    <name evidence="1" type="ORF">JK364_23820</name>
</gene>
<keyword evidence="2" id="KW-1185">Reference proteome</keyword>
<sequence>MPAFLEQPAYGPGGPDGNGWTRLTLGAHFDHRHQCGWRPTHHTSLFEALTGRQRWGGYERCPGDGPGACAACPVQHRRLTHDGGLDWPADTPLLLARVRPWPSTPDALFADQASGRSTLELSAWRGGPPVATTGWKEVLNTPGVQISWRWQDEESEAFWIVRNHSESDATAVLSEHDGERTRHELYSGRDGTRTAILTCDGACAHETYHLQQLAADLDGLADGAAPSDKVTVIPESLPGVPLISIIQDGAHSVLHLGRSRDYPASTVHINWESHEGELTATALVAHAVRLTAV</sequence>
<dbReference type="RefSeq" id="WP_201853195.1">
    <property type="nucleotide sequence ID" value="NZ_JAERRG010000009.1"/>
</dbReference>
<dbReference type="EMBL" id="JAERRG010000009">
    <property type="protein sequence ID" value="MBL1115403.1"/>
    <property type="molecule type" value="Genomic_DNA"/>
</dbReference>
<protein>
    <submittedName>
        <fullName evidence="1">Uncharacterized protein</fullName>
    </submittedName>
</protein>
<proteinExistence type="predicted"/>
<comment type="caution">
    <text evidence="1">The sequence shown here is derived from an EMBL/GenBank/DDBJ whole genome shotgun (WGS) entry which is preliminary data.</text>
</comment>
<name>A0ABS1PSJ8_9ACTN</name>
<evidence type="ECO:0000313" key="1">
    <source>
        <dbReference type="EMBL" id="MBL1115403.1"/>
    </source>
</evidence>
<accession>A0ABS1PSJ8</accession>
<reference evidence="1 2" key="1">
    <citation type="submission" date="2021-01" db="EMBL/GenBank/DDBJ databases">
        <title>WGS of actinomycetes isolated from Thailand.</title>
        <authorList>
            <person name="Thawai C."/>
        </authorList>
    </citation>
    <scope>NUCLEOTIDE SEQUENCE [LARGE SCALE GENOMIC DNA]</scope>
    <source>
        <strain evidence="1 2">CA3R110</strain>
    </source>
</reference>